<keyword evidence="2" id="KW-0472">Membrane</keyword>
<feature type="compositionally biased region" description="Polar residues" evidence="1">
    <location>
        <begin position="1005"/>
        <end position="1014"/>
    </location>
</feature>
<dbReference type="InterPro" id="IPR046776">
    <property type="entry name" value="Pectate_lyase_5"/>
</dbReference>
<gene>
    <name evidence="3" type="ORF">BWR10_10910</name>
</gene>
<evidence type="ECO:0000313" key="4">
    <source>
        <dbReference type="Proteomes" id="UP000189067"/>
    </source>
</evidence>
<evidence type="ECO:0000256" key="2">
    <source>
        <dbReference type="SAM" id="Phobius"/>
    </source>
</evidence>
<dbReference type="Proteomes" id="UP000189067">
    <property type="component" value="Unassembled WGS sequence"/>
</dbReference>
<dbReference type="Gene3D" id="2.60.40.10">
    <property type="entry name" value="Immunoglobulins"/>
    <property type="match status" value="1"/>
</dbReference>
<protein>
    <submittedName>
        <fullName evidence="3">Fibrinogen-binding protein</fullName>
    </submittedName>
</protein>
<feature type="compositionally biased region" description="Low complexity" evidence="1">
    <location>
        <begin position="1015"/>
        <end position="1043"/>
    </location>
</feature>
<name>A0AAX0K1V0_LACRH</name>
<feature type="region of interest" description="Disordered" evidence="1">
    <location>
        <begin position="985"/>
        <end position="1064"/>
    </location>
</feature>
<accession>A0AAX0K1V0</accession>
<dbReference type="AlphaFoldDB" id="A0AAX0K1V0"/>
<feature type="region of interest" description="Disordered" evidence="1">
    <location>
        <begin position="419"/>
        <end position="439"/>
    </location>
</feature>
<keyword evidence="2" id="KW-1133">Transmembrane helix</keyword>
<dbReference type="InterPro" id="IPR013783">
    <property type="entry name" value="Ig-like_fold"/>
</dbReference>
<reference evidence="3 4" key="1">
    <citation type="submission" date="2017-01" db="EMBL/GenBank/DDBJ databases">
        <title>In silico prediction, in vitro antibacterial spectrum and physicochemical properties of a putative bacteriocin produced by Lactobacillus rhamnosus strain L156.4.</title>
        <authorList>
            <person name="Silveira A.M."/>
            <person name="Monteiro A.S."/>
            <person name="Santos V.L."/>
            <person name="Nicoli J.R."/>
            <person name="Azevedo V."/>
            <person name="Soares S.C."/>
            <person name="Castro-Oliveira L."/>
            <person name="Dias-Souza M.V."/>
            <person name="Nardi R.M."/>
        </authorList>
    </citation>
    <scope>NUCLEOTIDE SEQUENCE [LARGE SCALE GENOMIC DNA]</scope>
    <source>
        <strain evidence="3 4">L156.4</strain>
    </source>
</reference>
<dbReference type="RefSeq" id="WP_077167343.1">
    <property type="nucleotide sequence ID" value="NZ_MTJY01000045.1"/>
</dbReference>
<proteinExistence type="predicted"/>
<evidence type="ECO:0000256" key="1">
    <source>
        <dbReference type="SAM" id="MobiDB-lite"/>
    </source>
</evidence>
<dbReference type="Pfam" id="PF20585">
    <property type="entry name" value="Pectate_lyase_5"/>
    <property type="match status" value="1"/>
</dbReference>
<sequence>MADSTVSVINVQSDFVMDVSGDRQSYAYRPNLIINGNNHTIDFQKKYFEADPTSSQNESFTINDLNMYGYSWWGPVTIKGSKPKDGIDHSVVFNNVTYTGAQLMYGIYTKAFIKGNTKIQSVGSYVSPLDGSTQTTQGLGNQQNFQISYLEVLPGATYTGTTTGGTNVEVYDGGSFIVDKGATVNLQRTDASKSNERGTNALIDTQGGNVEFKDGSTVILNKNALVKDGFAPIYIEDGGNLTVDKNATVSITGATGNIPVRIDGTGTVNLNEGSHMTITQNGAPKLGYGFINIKGTGGFFVASGSTLDLNVTGTGTKSVNAINVANDGQLSFAQDATANLTIDGGTGEAHLLKVGDDANINIYMPKSVLFKITDNDDADSSLFKVSGTGTLTGQYVKIIPDDGNAYGPYKSAIYTLKGNGSSSDTATVEGETAEDEQSGKALADTFATDKSLEFVSASDNFIKVNPVTDETTTLTGKTTAGAYVTISGLKGIPEGSLTANSYDSTKYLVQADKDGNWSYELPTGVSLPANASFEVISSAGFIVKTATVVINDAETPKQASSAAGSLINANSAADVTASQAKATSAAASDAASYASEAQSIAGSHADNMEIKSLASDAEKQSQIALAASKSAAASSSAAASAAIVASSAASEASSAAAAVSNADASANSAAAAYDSYASEASAASAANDSSGYATASSAASSAAAAMSAALSTAQVAAKVAVSDAAAAGSAAAVASAAQSDSKNKQATAATARSQALDDLNKIKSLTDYASGASSSASEAGQASTATSAYASAASSSASEAGSYAHQAGSSASEATGHASSATSQASAASSAASRYPSDSGIQSDVSIASSAASTASSAASAAQSEASTASSAASHASEQASIASSEDVVSSSAASVASSAASAASSAAKAGNSSAAGIYSHAASAAASSAKSAESQASSAASAAASDDSVASSAASAALSDDAKASSAADVASSATTAAISSATSLADQSATGSTAGSHILPSTGGETTGSIPSGQTPTQTKPTQTKPTQTKPTQAGQTTQTGSLPQTDHAGRHMLPQTGDDAESGTSVLGLLIVSLMGLFGLAGTRHQKDNKPSK</sequence>
<organism evidence="3 4">
    <name type="scientific">Lacticaseibacillus rhamnosus</name>
    <name type="common">Lactobacillus rhamnosus</name>
    <dbReference type="NCBI Taxonomy" id="47715"/>
    <lineage>
        <taxon>Bacteria</taxon>
        <taxon>Bacillati</taxon>
        <taxon>Bacillota</taxon>
        <taxon>Bacilli</taxon>
        <taxon>Lactobacillales</taxon>
        <taxon>Lactobacillaceae</taxon>
        <taxon>Lacticaseibacillus</taxon>
    </lineage>
</organism>
<dbReference type="EMBL" id="MTJY01000045">
    <property type="protein sequence ID" value="ONN74177.1"/>
    <property type="molecule type" value="Genomic_DNA"/>
</dbReference>
<comment type="caution">
    <text evidence="3">The sequence shown here is derived from an EMBL/GenBank/DDBJ whole genome shotgun (WGS) entry which is preliminary data.</text>
</comment>
<keyword evidence="2" id="KW-0812">Transmembrane</keyword>
<dbReference type="NCBIfam" id="TIGR01167">
    <property type="entry name" value="LPXTG_anchor"/>
    <property type="match status" value="1"/>
</dbReference>
<evidence type="ECO:0000313" key="3">
    <source>
        <dbReference type="EMBL" id="ONN74177.1"/>
    </source>
</evidence>
<feature type="transmembrane region" description="Helical" evidence="2">
    <location>
        <begin position="1068"/>
        <end position="1086"/>
    </location>
</feature>